<dbReference type="InterPro" id="IPR018192">
    <property type="entry name" value="Ribosomal_uS5_N_CS"/>
</dbReference>
<evidence type="ECO:0000256" key="8">
    <source>
        <dbReference type="HAMAP-Rule" id="MF_01307"/>
    </source>
</evidence>
<dbReference type="GO" id="GO:0015935">
    <property type="term" value="C:small ribosomal subunit"/>
    <property type="evidence" value="ECO:0007669"/>
    <property type="project" value="InterPro"/>
</dbReference>
<dbReference type="InterPro" id="IPR014721">
    <property type="entry name" value="Ribsml_uS5_D2-typ_fold_subgr"/>
</dbReference>
<comment type="function">
    <text evidence="8">Located at the back of the 30S subunit body where it stabilizes the conformation of the head with respect to the body.</text>
</comment>
<evidence type="ECO:0000256" key="5">
    <source>
        <dbReference type="ARBA" id="ARBA00023274"/>
    </source>
</evidence>
<organism evidence="11">
    <name type="scientific">uncultured Chloroflexi bacterium Rifle_16ft_4_minimus_27880</name>
    <dbReference type="NCBI Taxonomy" id="1665064"/>
    <lineage>
        <taxon>Bacteria</taxon>
        <taxon>Bacillati</taxon>
        <taxon>Chloroflexota</taxon>
        <taxon>environmental samples</taxon>
    </lineage>
</organism>
<evidence type="ECO:0000313" key="11">
    <source>
        <dbReference type="EMBL" id="AKQ05066.1"/>
    </source>
</evidence>
<evidence type="ECO:0000256" key="4">
    <source>
        <dbReference type="ARBA" id="ARBA00022980"/>
    </source>
</evidence>
<dbReference type="Pfam" id="PF03719">
    <property type="entry name" value="Ribosomal_S5_C"/>
    <property type="match status" value="1"/>
</dbReference>
<dbReference type="GO" id="GO:0005737">
    <property type="term" value="C:cytoplasm"/>
    <property type="evidence" value="ECO:0007669"/>
    <property type="project" value="UniProtKB-ARBA"/>
</dbReference>
<evidence type="ECO:0000256" key="6">
    <source>
        <dbReference type="ARBA" id="ARBA00035255"/>
    </source>
</evidence>
<dbReference type="FunFam" id="3.30.230.10:FF:000002">
    <property type="entry name" value="30S ribosomal protein S5"/>
    <property type="match status" value="1"/>
</dbReference>
<dbReference type="PROSITE" id="PS00585">
    <property type="entry name" value="RIBOSOMAL_S5"/>
    <property type="match status" value="1"/>
</dbReference>
<dbReference type="GO" id="GO:0042254">
    <property type="term" value="P:ribosome biogenesis"/>
    <property type="evidence" value="ECO:0007669"/>
    <property type="project" value="UniProtKB-ARBA"/>
</dbReference>
<name>A0A0H4TAR1_9CHLR</name>
<dbReference type="InterPro" id="IPR005712">
    <property type="entry name" value="Ribosomal_uS5_bac-type"/>
</dbReference>
<keyword evidence="2 8" id="KW-0699">rRNA-binding</keyword>
<keyword evidence="5 8" id="KW-0687">Ribonucleoprotein</keyword>
<keyword evidence="3 8" id="KW-0694">RNA-binding</keyword>
<dbReference type="GO" id="GO:0003735">
    <property type="term" value="F:structural constituent of ribosome"/>
    <property type="evidence" value="ECO:0007669"/>
    <property type="project" value="UniProtKB-UniRule"/>
</dbReference>
<dbReference type="InterPro" id="IPR013810">
    <property type="entry name" value="Ribosomal_uS5_N"/>
</dbReference>
<dbReference type="FunFam" id="3.30.160.20:FF:000001">
    <property type="entry name" value="30S ribosomal protein S5"/>
    <property type="match status" value="1"/>
</dbReference>
<feature type="domain" description="S5 DRBM" evidence="10">
    <location>
        <begin position="11"/>
        <end position="74"/>
    </location>
</feature>
<dbReference type="SUPFAM" id="SSF54211">
    <property type="entry name" value="Ribosomal protein S5 domain 2-like"/>
    <property type="match status" value="1"/>
</dbReference>
<evidence type="ECO:0000256" key="7">
    <source>
        <dbReference type="ARBA" id="ARBA00062000"/>
    </source>
</evidence>
<comment type="similarity">
    <text evidence="1 8 9">Belongs to the universal ribosomal protein uS5 family.</text>
</comment>
<keyword evidence="4 8" id="KW-0689">Ribosomal protein</keyword>
<comment type="domain">
    <text evidence="8">The N-terminal domain interacts with the head of the 30S subunit; the C-terminal domain interacts with the body and contacts protein S4. The interaction surface between S4 and S5 is involved in control of translational fidelity.</text>
</comment>
<dbReference type="AlphaFoldDB" id="A0A0H4TAR1"/>
<evidence type="ECO:0000256" key="3">
    <source>
        <dbReference type="ARBA" id="ARBA00022884"/>
    </source>
</evidence>
<proteinExistence type="inferred from homology"/>
<dbReference type="EMBL" id="KT007058">
    <property type="protein sequence ID" value="AKQ05066.1"/>
    <property type="molecule type" value="Genomic_DNA"/>
</dbReference>
<dbReference type="GO" id="GO:0006412">
    <property type="term" value="P:translation"/>
    <property type="evidence" value="ECO:0007669"/>
    <property type="project" value="UniProtKB-UniRule"/>
</dbReference>
<dbReference type="NCBIfam" id="TIGR01021">
    <property type="entry name" value="rpsE_bact"/>
    <property type="match status" value="1"/>
</dbReference>
<sequence>MPRIDPNKLQLEERVVRINRVAKVVKGGRRFSFSAVVVVGDGSGHVGIGLGKAGEVPEAIRKGVEDAKKKLIRVPLFGTTIPHEVRQDFGATTVVLRPASQGTGVVAGGSVRAVVKAAGVRDILSKTLGSTNPVNVVSATYQALHSLRGVEELSQQRGRQVRAFIPGQQSGAGDGR</sequence>
<dbReference type="Gene3D" id="3.30.160.20">
    <property type="match status" value="1"/>
</dbReference>
<dbReference type="Gene3D" id="3.30.230.10">
    <property type="match status" value="1"/>
</dbReference>
<gene>
    <name evidence="8" type="primary">rpsE</name>
</gene>
<comment type="function">
    <text evidence="8">With S4 and S12 plays an important role in translational accuracy.</text>
</comment>
<comment type="subunit">
    <text evidence="7 8">Part of the 30S ribosomal subunit. Contacts proteins S4 and S8.</text>
</comment>
<dbReference type="InterPro" id="IPR020568">
    <property type="entry name" value="Ribosomal_Su5_D2-typ_SF"/>
</dbReference>
<dbReference type="PROSITE" id="PS50881">
    <property type="entry name" value="S5_DSRBD"/>
    <property type="match status" value="1"/>
</dbReference>
<accession>A0A0H4TAR1</accession>
<protein>
    <recommendedName>
        <fullName evidence="6 8">Small ribosomal subunit protein uS5</fullName>
    </recommendedName>
</protein>
<dbReference type="HAMAP" id="MF_01307_B">
    <property type="entry name" value="Ribosomal_uS5_B"/>
    <property type="match status" value="1"/>
</dbReference>
<evidence type="ECO:0000256" key="2">
    <source>
        <dbReference type="ARBA" id="ARBA00022730"/>
    </source>
</evidence>
<dbReference type="PANTHER" id="PTHR48277">
    <property type="entry name" value="MITOCHONDRIAL RIBOSOMAL PROTEIN S5"/>
    <property type="match status" value="1"/>
</dbReference>
<dbReference type="SUPFAM" id="SSF54768">
    <property type="entry name" value="dsRNA-binding domain-like"/>
    <property type="match status" value="1"/>
</dbReference>
<reference evidence="11" key="1">
    <citation type="journal article" date="2015" name="ISME J.">
        <title>Aquifer environment selects for microbial species cohorts in sediment and groundwater.</title>
        <authorList>
            <person name="Hug L.A."/>
            <person name="Thomas B.C."/>
            <person name="Brown C.T."/>
            <person name="Frischkorn K.R."/>
            <person name="Williams K.H."/>
            <person name="Tringe S.G."/>
            <person name="Banfield J.F."/>
        </authorList>
    </citation>
    <scope>NUCLEOTIDE SEQUENCE</scope>
</reference>
<evidence type="ECO:0000256" key="9">
    <source>
        <dbReference type="RuleBase" id="RU003823"/>
    </source>
</evidence>
<dbReference type="InterPro" id="IPR005324">
    <property type="entry name" value="Ribosomal_uS5_C"/>
</dbReference>
<dbReference type="PANTHER" id="PTHR48277:SF1">
    <property type="entry name" value="MITOCHONDRIAL RIBOSOMAL PROTEIN S5"/>
    <property type="match status" value="1"/>
</dbReference>
<evidence type="ECO:0000256" key="1">
    <source>
        <dbReference type="ARBA" id="ARBA00008945"/>
    </source>
</evidence>
<evidence type="ECO:0000259" key="10">
    <source>
        <dbReference type="PROSITE" id="PS50881"/>
    </source>
</evidence>
<dbReference type="InterPro" id="IPR000851">
    <property type="entry name" value="Ribosomal_uS5"/>
</dbReference>
<dbReference type="Pfam" id="PF00333">
    <property type="entry name" value="Ribosomal_S5"/>
    <property type="match status" value="1"/>
</dbReference>
<dbReference type="GO" id="GO:0019843">
    <property type="term" value="F:rRNA binding"/>
    <property type="evidence" value="ECO:0007669"/>
    <property type="project" value="UniProtKB-UniRule"/>
</dbReference>